<comment type="caution">
    <text evidence="1">The sequence shown here is derived from an EMBL/GenBank/DDBJ whole genome shotgun (WGS) entry which is preliminary data.</text>
</comment>
<name>A0A5J5EPI5_9PEZI</name>
<organism evidence="1 2">
    <name type="scientific">Sphaerosporella brunnea</name>
    <dbReference type="NCBI Taxonomy" id="1250544"/>
    <lineage>
        <taxon>Eukaryota</taxon>
        <taxon>Fungi</taxon>
        <taxon>Dikarya</taxon>
        <taxon>Ascomycota</taxon>
        <taxon>Pezizomycotina</taxon>
        <taxon>Pezizomycetes</taxon>
        <taxon>Pezizales</taxon>
        <taxon>Pyronemataceae</taxon>
        <taxon>Sphaerosporella</taxon>
    </lineage>
</organism>
<evidence type="ECO:0000313" key="1">
    <source>
        <dbReference type="EMBL" id="KAA8899735.1"/>
    </source>
</evidence>
<keyword evidence="2" id="KW-1185">Reference proteome</keyword>
<dbReference type="Proteomes" id="UP000326924">
    <property type="component" value="Unassembled WGS sequence"/>
</dbReference>
<dbReference type="InParanoid" id="A0A5J5EPI5"/>
<protein>
    <submittedName>
        <fullName evidence="1">Uncharacterized protein</fullName>
    </submittedName>
</protein>
<evidence type="ECO:0000313" key="2">
    <source>
        <dbReference type="Proteomes" id="UP000326924"/>
    </source>
</evidence>
<proteinExistence type="predicted"/>
<gene>
    <name evidence="1" type="ORF">FN846DRAFT_960120</name>
</gene>
<sequence length="247" mass="27942">MLSELHSALHNVRPKTRLPPAITSFLQSFWNASQFTEPHIPISKAVVDPPKALVLATAARLYLSISVFFSRAHETRKQTFSFRAGVLTPQSRARHASILRISTHLPPLSIKRQQLPQVLEPGDTSVDVVKQPACRPTVRMAYDSRSTILDQRLKRRRNRWWNPAEKATASEKQLCSEDPKAQPWGSGVAGSLGSWEAGRKDCNEIFMFFLLLDIERSSDLVLVWLSFDLRPADLRTPAARFMVQECL</sequence>
<dbReference type="EMBL" id="VXIS01000163">
    <property type="protein sequence ID" value="KAA8899735.1"/>
    <property type="molecule type" value="Genomic_DNA"/>
</dbReference>
<dbReference type="AlphaFoldDB" id="A0A5J5EPI5"/>
<accession>A0A5J5EPI5</accession>
<reference evidence="1 2" key="1">
    <citation type="submission" date="2019-09" db="EMBL/GenBank/DDBJ databases">
        <title>Draft genome of the ectomycorrhizal ascomycete Sphaerosporella brunnea.</title>
        <authorList>
            <consortium name="DOE Joint Genome Institute"/>
            <person name="Benucci G.M."/>
            <person name="Marozzi G."/>
            <person name="Antonielli L."/>
            <person name="Sanchez S."/>
            <person name="Marco P."/>
            <person name="Wang X."/>
            <person name="Falini L.B."/>
            <person name="Barry K."/>
            <person name="Haridas S."/>
            <person name="Lipzen A."/>
            <person name="Labutti K."/>
            <person name="Grigoriev I.V."/>
            <person name="Murat C."/>
            <person name="Martin F."/>
            <person name="Albertini E."/>
            <person name="Donnini D."/>
            <person name="Bonito G."/>
        </authorList>
    </citation>
    <scope>NUCLEOTIDE SEQUENCE [LARGE SCALE GENOMIC DNA]</scope>
    <source>
        <strain evidence="1 2">Sb_GMNB300</strain>
    </source>
</reference>